<dbReference type="GO" id="GO:0019464">
    <property type="term" value="P:glycine decarboxylation via glycine cleavage system"/>
    <property type="evidence" value="ECO:0007669"/>
    <property type="project" value="UniProtKB-UniRule"/>
</dbReference>
<evidence type="ECO:0000256" key="5">
    <source>
        <dbReference type="ARBA" id="ARBA00031395"/>
    </source>
</evidence>
<evidence type="ECO:0000256" key="6">
    <source>
        <dbReference type="ARBA" id="ARBA00047665"/>
    </source>
</evidence>
<evidence type="ECO:0000313" key="12">
    <source>
        <dbReference type="Proteomes" id="UP000215215"/>
    </source>
</evidence>
<dbReference type="InterPro" id="IPR029043">
    <property type="entry name" value="GcvT/YgfZ_C"/>
</dbReference>
<dbReference type="Pfam" id="PF08669">
    <property type="entry name" value="GCV_T_C"/>
    <property type="match status" value="1"/>
</dbReference>
<evidence type="ECO:0000256" key="1">
    <source>
        <dbReference type="ARBA" id="ARBA00008609"/>
    </source>
</evidence>
<evidence type="ECO:0000256" key="8">
    <source>
        <dbReference type="PIRSR" id="PIRSR006487-1"/>
    </source>
</evidence>
<dbReference type="InterPro" id="IPR022903">
    <property type="entry name" value="GcvT_bac"/>
</dbReference>
<dbReference type="InterPro" id="IPR027266">
    <property type="entry name" value="TrmE/GcvT-like"/>
</dbReference>
<comment type="function">
    <text evidence="7">The glycine cleavage system catalyzes the degradation of glycine.</text>
</comment>
<dbReference type="GO" id="GO:0005960">
    <property type="term" value="C:glycine cleavage complex"/>
    <property type="evidence" value="ECO:0007669"/>
    <property type="project" value="InterPro"/>
</dbReference>
<evidence type="ECO:0000259" key="10">
    <source>
        <dbReference type="Pfam" id="PF08669"/>
    </source>
</evidence>
<dbReference type="PIRSF" id="PIRSF006487">
    <property type="entry name" value="GcvT"/>
    <property type="match status" value="1"/>
</dbReference>
<evidence type="ECO:0000259" key="9">
    <source>
        <dbReference type="Pfam" id="PF01571"/>
    </source>
</evidence>
<feature type="domain" description="GCVT N-terminal" evidence="9">
    <location>
        <begin position="7"/>
        <end position="266"/>
    </location>
</feature>
<dbReference type="GO" id="GO:0005829">
    <property type="term" value="C:cytosol"/>
    <property type="evidence" value="ECO:0007669"/>
    <property type="project" value="TreeGrafter"/>
</dbReference>
<comment type="catalytic activity">
    <reaction evidence="6 7">
        <text>N(6)-[(R)-S(8)-aminomethyldihydrolipoyl]-L-lysyl-[protein] + (6S)-5,6,7,8-tetrahydrofolate = N(6)-[(R)-dihydrolipoyl]-L-lysyl-[protein] + (6R)-5,10-methylene-5,6,7,8-tetrahydrofolate + NH4(+)</text>
        <dbReference type="Rhea" id="RHEA:16945"/>
        <dbReference type="Rhea" id="RHEA-COMP:10475"/>
        <dbReference type="Rhea" id="RHEA-COMP:10492"/>
        <dbReference type="ChEBI" id="CHEBI:15636"/>
        <dbReference type="ChEBI" id="CHEBI:28938"/>
        <dbReference type="ChEBI" id="CHEBI:57453"/>
        <dbReference type="ChEBI" id="CHEBI:83100"/>
        <dbReference type="ChEBI" id="CHEBI:83143"/>
        <dbReference type="EC" id="2.1.2.10"/>
    </reaction>
</comment>
<comment type="subunit">
    <text evidence="7">The glycine cleavage system is composed of four proteins: P, T, L and H.</text>
</comment>
<reference evidence="11 12" key="1">
    <citation type="submission" date="2017-07" db="EMBL/GenBank/DDBJ databases">
        <title>Recovery of genomes from metagenomes via a dereplication, aggregation, and scoring strategy.</title>
        <authorList>
            <person name="Sieber C.M."/>
            <person name="Probst A.J."/>
            <person name="Sharrar A."/>
            <person name="Thomas B.C."/>
            <person name="Hess M."/>
            <person name="Tringe S.G."/>
            <person name="Banfield J.F."/>
        </authorList>
    </citation>
    <scope>NUCLEOTIDE SEQUENCE [LARGE SCALE GENOMIC DNA]</scope>
    <source>
        <strain evidence="11">JGI_Cruoil_03_44_89</strain>
    </source>
</reference>
<keyword evidence="4 7" id="KW-0808">Transferase</keyword>
<dbReference type="HAMAP" id="MF_00259">
    <property type="entry name" value="GcvT"/>
    <property type="match status" value="1"/>
</dbReference>
<dbReference type="PANTHER" id="PTHR43757">
    <property type="entry name" value="AMINOMETHYLTRANSFERASE"/>
    <property type="match status" value="1"/>
</dbReference>
<evidence type="ECO:0000256" key="3">
    <source>
        <dbReference type="ARBA" id="ARBA00022576"/>
    </source>
</evidence>
<accession>A0A235BSZ6</accession>
<dbReference type="FunFam" id="3.30.70.1400:FF:000001">
    <property type="entry name" value="Aminomethyltransferase"/>
    <property type="match status" value="1"/>
</dbReference>
<evidence type="ECO:0000256" key="4">
    <source>
        <dbReference type="ARBA" id="ARBA00022679"/>
    </source>
</evidence>
<comment type="similarity">
    <text evidence="1 7">Belongs to the GcvT family.</text>
</comment>
<dbReference type="Gene3D" id="3.30.1360.120">
    <property type="entry name" value="Probable tRNA modification gtpase trme, domain 1"/>
    <property type="match status" value="1"/>
</dbReference>
<dbReference type="Gene3D" id="2.40.30.110">
    <property type="entry name" value="Aminomethyltransferase beta-barrel domains"/>
    <property type="match status" value="1"/>
</dbReference>
<feature type="domain" description="Aminomethyltransferase C-terminal" evidence="10">
    <location>
        <begin position="284"/>
        <end position="361"/>
    </location>
</feature>
<dbReference type="Gene3D" id="3.30.70.1400">
    <property type="entry name" value="Aminomethyltransferase beta-barrel domains"/>
    <property type="match status" value="1"/>
</dbReference>
<dbReference type="SUPFAM" id="SSF103025">
    <property type="entry name" value="Folate-binding domain"/>
    <property type="match status" value="1"/>
</dbReference>
<gene>
    <name evidence="7 11" type="primary">gcvT</name>
    <name evidence="11" type="ORF">CH333_06015</name>
</gene>
<proteinExistence type="inferred from homology"/>
<dbReference type="FunFam" id="2.40.30.110:FF:000003">
    <property type="entry name" value="Aminomethyltransferase"/>
    <property type="match status" value="1"/>
</dbReference>
<protein>
    <recommendedName>
        <fullName evidence="2 7">Aminomethyltransferase</fullName>
        <ecNumber evidence="2 7">2.1.2.10</ecNumber>
    </recommendedName>
    <alternativeName>
        <fullName evidence="5 7">Glycine cleavage system T protein</fullName>
    </alternativeName>
</protein>
<dbReference type="PANTHER" id="PTHR43757:SF2">
    <property type="entry name" value="AMINOMETHYLTRANSFERASE, MITOCHONDRIAL"/>
    <property type="match status" value="1"/>
</dbReference>
<dbReference type="SUPFAM" id="SSF101790">
    <property type="entry name" value="Aminomethyltransferase beta-barrel domain"/>
    <property type="match status" value="1"/>
</dbReference>
<dbReference type="NCBIfam" id="NF001567">
    <property type="entry name" value="PRK00389.1"/>
    <property type="match status" value="1"/>
</dbReference>
<evidence type="ECO:0000313" key="11">
    <source>
        <dbReference type="EMBL" id="OYD15336.1"/>
    </source>
</evidence>
<dbReference type="InterPro" id="IPR006223">
    <property type="entry name" value="GcvT"/>
</dbReference>
<keyword evidence="3 7" id="KW-0032">Aminotransferase</keyword>
<dbReference type="InterPro" id="IPR013977">
    <property type="entry name" value="GcvT_C"/>
</dbReference>
<dbReference type="Pfam" id="PF01571">
    <property type="entry name" value="GCV_T"/>
    <property type="match status" value="1"/>
</dbReference>
<evidence type="ECO:0000256" key="7">
    <source>
        <dbReference type="HAMAP-Rule" id="MF_00259"/>
    </source>
</evidence>
<feature type="binding site" evidence="8">
    <location>
        <position position="201"/>
    </location>
    <ligand>
        <name>substrate</name>
    </ligand>
</feature>
<dbReference type="InterPro" id="IPR006222">
    <property type="entry name" value="GCVT_N"/>
</dbReference>
<sequence length="366" mass="41276">MLKKTPFYEKHIEMGGRMVEFAGFCMPIQYKGVVKEVLSVRECFGLFDVSHMGEIKLAGKDAENFVSYITINNPKALEEFQVQYSAMCYKDGGIVDDLLVYKFPDHFLLVVNAANTEKDYEWIVENAKCKMQNVKWDVVVENISEKIAQLAIQGPKAEEVLKPMFDIDISRVAYYHSAMAKFSGIDVLLSRTGYTGEDGFELYFDAKHALNVWDALFKEVPELESCGLAARDILRFEARYCLYGNDIDGTTNPIEAGLSWITKLDKETFIGKEAILKAKENIKRRLTSFVMERGIPRKGYEIYKDSNRVGTVTSGGYSPTLKKGIGLGYIDVPHHKSGGTVDIVIKDRLEPATIIKGAFYKRGRGE</sequence>
<dbReference type="GO" id="GO:0004047">
    <property type="term" value="F:aminomethyltransferase activity"/>
    <property type="evidence" value="ECO:0007669"/>
    <property type="project" value="UniProtKB-UniRule"/>
</dbReference>
<organism evidence="11 12">
    <name type="scientific">candidate division WOR-3 bacterium JGI_Cruoil_03_44_89</name>
    <dbReference type="NCBI Taxonomy" id="1973748"/>
    <lineage>
        <taxon>Bacteria</taxon>
        <taxon>Bacteria division WOR-3</taxon>
    </lineage>
</organism>
<dbReference type="GO" id="GO:0008483">
    <property type="term" value="F:transaminase activity"/>
    <property type="evidence" value="ECO:0007669"/>
    <property type="project" value="UniProtKB-KW"/>
</dbReference>
<name>A0A235BSZ6_UNCW3</name>
<dbReference type="Gene3D" id="4.10.1250.10">
    <property type="entry name" value="Aminomethyltransferase fragment"/>
    <property type="match status" value="1"/>
</dbReference>
<evidence type="ECO:0000256" key="2">
    <source>
        <dbReference type="ARBA" id="ARBA00012616"/>
    </source>
</evidence>
<dbReference type="NCBIfam" id="TIGR00528">
    <property type="entry name" value="gcvT"/>
    <property type="match status" value="1"/>
</dbReference>
<comment type="caution">
    <text evidence="11">The sequence shown here is derived from an EMBL/GenBank/DDBJ whole genome shotgun (WGS) entry which is preliminary data.</text>
</comment>
<dbReference type="InterPro" id="IPR028896">
    <property type="entry name" value="GcvT/YgfZ/DmdA"/>
</dbReference>
<dbReference type="Proteomes" id="UP000215215">
    <property type="component" value="Unassembled WGS sequence"/>
</dbReference>
<dbReference type="AlphaFoldDB" id="A0A235BSZ6"/>
<dbReference type="EC" id="2.1.2.10" evidence="2 7"/>
<dbReference type="EMBL" id="NOZQ01000129">
    <property type="protein sequence ID" value="OYD15336.1"/>
    <property type="molecule type" value="Genomic_DNA"/>
</dbReference>